<dbReference type="SUPFAM" id="SSF50129">
    <property type="entry name" value="GroES-like"/>
    <property type="match status" value="1"/>
</dbReference>
<dbReference type="PANTHER" id="PTHR10772">
    <property type="entry name" value="10 KDA HEAT SHOCK PROTEIN"/>
    <property type="match status" value="1"/>
</dbReference>
<dbReference type="Pfam" id="PF00166">
    <property type="entry name" value="Cpn10"/>
    <property type="match status" value="1"/>
</dbReference>
<evidence type="ECO:0000256" key="4">
    <source>
        <dbReference type="ARBA" id="ARBA00073031"/>
    </source>
</evidence>
<proteinExistence type="inferred from homology"/>
<evidence type="ECO:0000256" key="2">
    <source>
        <dbReference type="ARBA" id="ARBA00023186"/>
    </source>
</evidence>
<dbReference type="GO" id="GO:0005739">
    <property type="term" value="C:mitochondrion"/>
    <property type="evidence" value="ECO:0007669"/>
    <property type="project" value="TreeGrafter"/>
</dbReference>
<dbReference type="GO" id="GO:0005524">
    <property type="term" value="F:ATP binding"/>
    <property type="evidence" value="ECO:0007669"/>
    <property type="project" value="InterPro"/>
</dbReference>
<keyword evidence="8" id="KW-1185">Reference proteome</keyword>
<dbReference type="PRINTS" id="PR00297">
    <property type="entry name" value="CHAPERONIN10"/>
</dbReference>
<dbReference type="GO" id="GO:0051087">
    <property type="term" value="F:protein-folding chaperone binding"/>
    <property type="evidence" value="ECO:0007669"/>
    <property type="project" value="TreeGrafter"/>
</dbReference>
<reference evidence="7" key="1">
    <citation type="submission" date="2023-07" db="EMBL/GenBank/DDBJ databases">
        <authorList>
            <consortium name="AG Swart"/>
            <person name="Singh M."/>
            <person name="Singh A."/>
            <person name="Seah K."/>
            <person name="Emmerich C."/>
        </authorList>
    </citation>
    <scope>NUCLEOTIDE SEQUENCE</scope>
    <source>
        <strain evidence="7">DP1</strain>
    </source>
</reference>
<evidence type="ECO:0000313" key="8">
    <source>
        <dbReference type="Proteomes" id="UP001295684"/>
    </source>
</evidence>
<evidence type="ECO:0000256" key="6">
    <source>
        <dbReference type="RuleBase" id="RU003479"/>
    </source>
</evidence>
<gene>
    <name evidence="7" type="ORF">ECRASSUSDP1_LOCUS26974</name>
</gene>
<name>A0AAD1Y9B5_EUPCR</name>
<evidence type="ECO:0000256" key="5">
    <source>
        <dbReference type="ARBA" id="ARBA00079398"/>
    </source>
</evidence>
<dbReference type="AlphaFoldDB" id="A0AAD1Y9B5"/>
<dbReference type="FunFam" id="2.30.33.40:FF:000001">
    <property type="entry name" value="10 kDa chaperonin"/>
    <property type="match status" value="1"/>
</dbReference>
<dbReference type="GO" id="GO:0046872">
    <property type="term" value="F:metal ion binding"/>
    <property type="evidence" value="ECO:0007669"/>
    <property type="project" value="TreeGrafter"/>
</dbReference>
<dbReference type="InterPro" id="IPR037124">
    <property type="entry name" value="Chaperonin_GroES_sf"/>
</dbReference>
<protein>
    <recommendedName>
        <fullName evidence="4">20 kDa chaperonin, chloroplastic</fullName>
    </recommendedName>
    <alternativeName>
        <fullName evidence="3">Chaperonin 10</fullName>
    </alternativeName>
    <alternativeName>
        <fullName evidence="5">Protein Cpn21</fullName>
    </alternativeName>
</protein>
<dbReference type="GO" id="GO:0051082">
    <property type="term" value="F:unfolded protein binding"/>
    <property type="evidence" value="ECO:0007669"/>
    <property type="project" value="TreeGrafter"/>
</dbReference>
<dbReference type="PANTHER" id="PTHR10772:SF0">
    <property type="entry name" value="10 KDA HEAT SHOCK PROTEIN, MITOCHONDRIAL"/>
    <property type="match status" value="1"/>
</dbReference>
<dbReference type="PROSITE" id="PS00681">
    <property type="entry name" value="CHAPERONINS_CPN10"/>
    <property type="match status" value="1"/>
</dbReference>
<dbReference type="InterPro" id="IPR020818">
    <property type="entry name" value="Chaperonin_GroES"/>
</dbReference>
<accession>A0AAD1Y9B5</accession>
<evidence type="ECO:0000256" key="1">
    <source>
        <dbReference type="ARBA" id="ARBA00006975"/>
    </source>
</evidence>
<evidence type="ECO:0000256" key="3">
    <source>
        <dbReference type="ARBA" id="ARBA00031971"/>
    </source>
</evidence>
<dbReference type="InterPro" id="IPR011032">
    <property type="entry name" value="GroES-like_sf"/>
</dbReference>
<dbReference type="CDD" id="cd00320">
    <property type="entry name" value="cpn10"/>
    <property type="match status" value="1"/>
</dbReference>
<dbReference type="Gene3D" id="2.30.33.40">
    <property type="entry name" value="GroES chaperonin"/>
    <property type="match status" value="1"/>
</dbReference>
<dbReference type="Proteomes" id="UP001295684">
    <property type="component" value="Unassembled WGS sequence"/>
</dbReference>
<dbReference type="GO" id="GO:0044183">
    <property type="term" value="F:protein folding chaperone"/>
    <property type="evidence" value="ECO:0007669"/>
    <property type="project" value="InterPro"/>
</dbReference>
<sequence length="101" mass="10908">MSISFKKLSPLLNRVLVKRAAASTTSAGGIILTEEKEMAYGEVVAHGPGVSEEGGFRDTCVKKGDTVLLPSWEGQKIELNGEELSIYRDTDILGILSEKVQ</sequence>
<keyword evidence="2 6" id="KW-0143">Chaperone</keyword>
<comment type="caution">
    <text evidence="7">The sequence shown here is derived from an EMBL/GenBank/DDBJ whole genome shotgun (WGS) entry which is preliminary data.</text>
</comment>
<dbReference type="EMBL" id="CAMPGE010027818">
    <property type="protein sequence ID" value="CAI2385412.1"/>
    <property type="molecule type" value="Genomic_DNA"/>
</dbReference>
<dbReference type="SMART" id="SM00883">
    <property type="entry name" value="Cpn10"/>
    <property type="match status" value="1"/>
</dbReference>
<comment type="similarity">
    <text evidence="1 6">Belongs to the GroES chaperonin family.</text>
</comment>
<evidence type="ECO:0000313" key="7">
    <source>
        <dbReference type="EMBL" id="CAI2385412.1"/>
    </source>
</evidence>
<dbReference type="InterPro" id="IPR018369">
    <property type="entry name" value="Chaprnonin_Cpn10_CS"/>
</dbReference>
<organism evidence="7 8">
    <name type="scientific">Euplotes crassus</name>
    <dbReference type="NCBI Taxonomy" id="5936"/>
    <lineage>
        <taxon>Eukaryota</taxon>
        <taxon>Sar</taxon>
        <taxon>Alveolata</taxon>
        <taxon>Ciliophora</taxon>
        <taxon>Intramacronucleata</taxon>
        <taxon>Spirotrichea</taxon>
        <taxon>Hypotrichia</taxon>
        <taxon>Euplotida</taxon>
        <taxon>Euplotidae</taxon>
        <taxon>Moneuplotes</taxon>
    </lineage>
</organism>